<evidence type="ECO:0000256" key="3">
    <source>
        <dbReference type="ARBA" id="ARBA00022749"/>
    </source>
</evidence>
<dbReference type="PANTHER" id="PTHR11922">
    <property type="entry name" value="GMP SYNTHASE-RELATED"/>
    <property type="match status" value="1"/>
</dbReference>
<organism evidence="7 8">
    <name type="scientific">Thelonectria olida</name>
    <dbReference type="NCBI Taxonomy" id="1576542"/>
    <lineage>
        <taxon>Eukaryota</taxon>
        <taxon>Fungi</taxon>
        <taxon>Dikarya</taxon>
        <taxon>Ascomycota</taxon>
        <taxon>Pezizomycotina</taxon>
        <taxon>Sordariomycetes</taxon>
        <taxon>Hypocreomycetidae</taxon>
        <taxon>Hypocreales</taxon>
        <taxon>Nectriaceae</taxon>
        <taxon>Thelonectria</taxon>
    </lineage>
</organism>
<keyword evidence="1" id="KW-0436">Ligase</keyword>
<comment type="caution">
    <text evidence="7">The sequence shown here is derived from an EMBL/GenBank/DDBJ whole genome shotgun (WGS) entry which is preliminary data.</text>
</comment>
<protein>
    <submittedName>
        <fullName evidence="7">GMP synthase-like protein</fullName>
    </submittedName>
</protein>
<evidence type="ECO:0000256" key="5">
    <source>
        <dbReference type="ARBA" id="ARBA00022840"/>
    </source>
</evidence>
<keyword evidence="5" id="KW-0067">ATP-binding</keyword>
<keyword evidence="2" id="KW-0547">Nucleotide-binding</keyword>
<dbReference type="GO" id="GO:0005829">
    <property type="term" value="C:cytosol"/>
    <property type="evidence" value="ECO:0007669"/>
    <property type="project" value="TreeGrafter"/>
</dbReference>
<proteinExistence type="predicted"/>
<evidence type="ECO:0000256" key="1">
    <source>
        <dbReference type="ARBA" id="ARBA00022598"/>
    </source>
</evidence>
<keyword evidence="8" id="KW-1185">Reference proteome</keyword>
<evidence type="ECO:0000256" key="2">
    <source>
        <dbReference type="ARBA" id="ARBA00022741"/>
    </source>
</evidence>
<evidence type="ECO:0000259" key="6">
    <source>
        <dbReference type="Pfam" id="PF00958"/>
    </source>
</evidence>
<dbReference type="GO" id="GO:0005524">
    <property type="term" value="F:ATP binding"/>
    <property type="evidence" value="ECO:0007669"/>
    <property type="project" value="UniProtKB-KW"/>
</dbReference>
<evidence type="ECO:0000313" key="7">
    <source>
        <dbReference type="EMBL" id="KAH6893099.1"/>
    </source>
</evidence>
<dbReference type="Pfam" id="PF00958">
    <property type="entry name" value="GMP_synt_C"/>
    <property type="match status" value="1"/>
</dbReference>
<reference evidence="7 8" key="1">
    <citation type="journal article" date="2021" name="Nat. Commun.">
        <title>Genetic determinants of endophytism in the Arabidopsis root mycobiome.</title>
        <authorList>
            <person name="Mesny F."/>
            <person name="Miyauchi S."/>
            <person name="Thiergart T."/>
            <person name="Pickel B."/>
            <person name="Atanasova L."/>
            <person name="Karlsson M."/>
            <person name="Huettel B."/>
            <person name="Barry K.W."/>
            <person name="Haridas S."/>
            <person name="Chen C."/>
            <person name="Bauer D."/>
            <person name="Andreopoulos W."/>
            <person name="Pangilinan J."/>
            <person name="LaButti K."/>
            <person name="Riley R."/>
            <person name="Lipzen A."/>
            <person name="Clum A."/>
            <person name="Drula E."/>
            <person name="Henrissat B."/>
            <person name="Kohler A."/>
            <person name="Grigoriev I.V."/>
            <person name="Martin F.M."/>
            <person name="Hacquard S."/>
        </authorList>
    </citation>
    <scope>NUCLEOTIDE SEQUENCE [LARGE SCALE GENOMIC DNA]</scope>
    <source>
        <strain evidence="7 8">MPI-CAGE-CH-0241</strain>
    </source>
</reference>
<dbReference type="OrthoDB" id="1724632at2759"/>
<accession>A0A9P9ARM2</accession>
<keyword evidence="3" id="KW-0332">GMP biosynthesis</keyword>
<gene>
    <name evidence="7" type="ORF">B0T10DRAFT_266068</name>
</gene>
<evidence type="ECO:0000256" key="4">
    <source>
        <dbReference type="ARBA" id="ARBA00022755"/>
    </source>
</evidence>
<dbReference type="SUPFAM" id="SSF54810">
    <property type="entry name" value="GMP synthetase C-terminal dimerisation domain"/>
    <property type="match status" value="1"/>
</dbReference>
<dbReference type="InterPro" id="IPR001674">
    <property type="entry name" value="GMP_synth_C"/>
</dbReference>
<dbReference type="EMBL" id="JAGPYM010000006">
    <property type="protein sequence ID" value="KAH6893099.1"/>
    <property type="molecule type" value="Genomic_DNA"/>
</dbReference>
<dbReference type="GO" id="GO:0003921">
    <property type="term" value="F:GMP synthase activity"/>
    <property type="evidence" value="ECO:0007669"/>
    <property type="project" value="TreeGrafter"/>
</dbReference>
<dbReference type="Proteomes" id="UP000777438">
    <property type="component" value="Unassembled WGS sequence"/>
</dbReference>
<name>A0A9P9ARM2_9HYPO</name>
<dbReference type="PANTHER" id="PTHR11922:SF2">
    <property type="entry name" value="GMP SYNTHASE [GLUTAMINE-HYDROLYZING]"/>
    <property type="match status" value="1"/>
</dbReference>
<sequence length="67" mass="7553">MGDGRVYGYIIILRAVTSTNFMTAEPYDFDFGFLKQVARRIVNEVDGVSRVTYDITSKPPGIYLQAD</sequence>
<dbReference type="Gene3D" id="3.30.300.10">
    <property type="match status" value="1"/>
</dbReference>
<dbReference type="AlphaFoldDB" id="A0A9P9ARM2"/>
<feature type="domain" description="GMP synthase C-terminal" evidence="6">
    <location>
        <begin position="1"/>
        <end position="61"/>
    </location>
</feature>
<evidence type="ECO:0000313" key="8">
    <source>
        <dbReference type="Proteomes" id="UP000777438"/>
    </source>
</evidence>
<keyword evidence="4" id="KW-0658">Purine biosynthesis</keyword>